<protein>
    <submittedName>
        <fullName evidence="2">Uncharacterized protein</fullName>
    </submittedName>
</protein>
<reference evidence="2" key="1">
    <citation type="submission" date="2020-08" db="EMBL/GenBank/DDBJ databases">
        <title>Multicomponent nature underlies the extraordinary mechanical properties of spider dragline silk.</title>
        <authorList>
            <person name="Kono N."/>
            <person name="Nakamura H."/>
            <person name="Mori M."/>
            <person name="Yoshida Y."/>
            <person name="Ohtoshi R."/>
            <person name="Malay A.D."/>
            <person name="Moran D.A.P."/>
            <person name="Tomita M."/>
            <person name="Numata K."/>
            <person name="Arakawa K."/>
        </authorList>
    </citation>
    <scope>NUCLEOTIDE SEQUENCE</scope>
</reference>
<comment type="caution">
    <text evidence="2">The sequence shown here is derived from an EMBL/GenBank/DDBJ whole genome shotgun (WGS) entry which is preliminary data.</text>
</comment>
<evidence type="ECO:0000313" key="2">
    <source>
        <dbReference type="EMBL" id="GFY55046.1"/>
    </source>
</evidence>
<proteinExistence type="predicted"/>
<dbReference type="AlphaFoldDB" id="A0A8X6XNY0"/>
<feature type="compositionally biased region" description="Acidic residues" evidence="1">
    <location>
        <begin position="34"/>
        <end position="45"/>
    </location>
</feature>
<feature type="compositionally biased region" description="Polar residues" evidence="1">
    <location>
        <begin position="1"/>
        <end position="10"/>
    </location>
</feature>
<evidence type="ECO:0000256" key="1">
    <source>
        <dbReference type="SAM" id="MobiDB-lite"/>
    </source>
</evidence>
<sequence length="54" mass="5914">MSNFIISSRTVGGREGKESGLRQGAVGKRGLERYDDDDFEDDDADERGVYGVMG</sequence>
<feature type="region of interest" description="Disordered" evidence="1">
    <location>
        <begin position="1"/>
        <end position="54"/>
    </location>
</feature>
<keyword evidence="3" id="KW-1185">Reference proteome</keyword>
<dbReference type="EMBL" id="BMAV01010149">
    <property type="protein sequence ID" value="GFY55046.1"/>
    <property type="molecule type" value="Genomic_DNA"/>
</dbReference>
<feature type="non-terminal residue" evidence="2">
    <location>
        <position position="54"/>
    </location>
</feature>
<name>A0A8X6XNY0_9ARAC</name>
<gene>
    <name evidence="2" type="ORF">TNIN_280141</name>
</gene>
<accession>A0A8X6XNY0</accession>
<dbReference type="Proteomes" id="UP000886998">
    <property type="component" value="Unassembled WGS sequence"/>
</dbReference>
<organism evidence="2 3">
    <name type="scientific">Trichonephila inaurata madagascariensis</name>
    <dbReference type="NCBI Taxonomy" id="2747483"/>
    <lineage>
        <taxon>Eukaryota</taxon>
        <taxon>Metazoa</taxon>
        <taxon>Ecdysozoa</taxon>
        <taxon>Arthropoda</taxon>
        <taxon>Chelicerata</taxon>
        <taxon>Arachnida</taxon>
        <taxon>Araneae</taxon>
        <taxon>Araneomorphae</taxon>
        <taxon>Entelegynae</taxon>
        <taxon>Araneoidea</taxon>
        <taxon>Nephilidae</taxon>
        <taxon>Trichonephila</taxon>
        <taxon>Trichonephila inaurata</taxon>
    </lineage>
</organism>
<evidence type="ECO:0000313" key="3">
    <source>
        <dbReference type="Proteomes" id="UP000886998"/>
    </source>
</evidence>